<dbReference type="NCBIfam" id="TIGR00426">
    <property type="entry name" value="competence protein ComEA helix-hairpin-helix repeat region"/>
    <property type="match status" value="1"/>
</dbReference>
<sequence length="219" mass="22559">MRWNKTMSIAAAVVGSVLILWSGKSEQPPSGWEPMRLGANQPTSEQDHSAAPSAALVREDAAAPASDRKEHHPAAASEAGAAQDAQVQGETSGDSSPQSQVPVNENRIPAAEPAGASADETTGVKTKGSGASLSSSIEAAAVPHPSSTGSEAAGSDRIDVNTASVSKLTELPGIGQKKAQAIVDYRNAHGPFTRVSELTKVKGIGSKMLEKMAPYVRVR</sequence>
<proteinExistence type="predicted"/>
<feature type="region of interest" description="Disordered" evidence="1">
    <location>
        <begin position="24"/>
        <end position="157"/>
    </location>
</feature>
<feature type="compositionally biased region" description="Polar residues" evidence="1">
    <location>
        <begin position="86"/>
        <end position="103"/>
    </location>
</feature>
<name>A0AAU8NGZ0_9BACL</name>
<feature type="compositionally biased region" description="Polar residues" evidence="1">
    <location>
        <begin position="119"/>
        <end position="137"/>
    </location>
</feature>
<dbReference type="SUPFAM" id="SSF47781">
    <property type="entry name" value="RuvA domain 2-like"/>
    <property type="match status" value="1"/>
</dbReference>
<evidence type="ECO:0000313" key="3">
    <source>
        <dbReference type="EMBL" id="XCP96190.1"/>
    </source>
</evidence>
<feature type="domain" description="Helix-hairpin-helix DNA-binding motif class 1" evidence="2">
    <location>
        <begin position="196"/>
        <end position="215"/>
    </location>
</feature>
<dbReference type="GO" id="GO:0003677">
    <property type="term" value="F:DNA binding"/>
    <property type="evidence" value="ECO:0007669"/>
    <property type="project" value="InterPro"/>
</dbReference>
<dbReference type="AlphaFoldDB" id="A0AAU8NGZ0"/>
<dbReference type="SMART" id="SM00278">
    <property type="entry name" value="HhH1"/>
    <property type="match status" value="2"/>
</dbReference>
<dbReference type="InterPro" id="IPR051675">
    <property type="entry name" value="Endo/Exo/Phosphatase_dom_1"/>
</dbReference>
<dbReference type="GO" id="GO:0006281">
    <property type="term" value="P:DNA repair"/>
    <property type="evidence" value="ECO:0007669"/>
    <property type="project" value="InterPro"/>
</dbReference>
<dbReference type="GO" id="GO:0015627">
    <property type="term" value="C:type II protein secretion system complex"/>
    <property type="evidence" value="ECO:0007669"/>
    <property type="project" value="TreeGrafter"/>
</dbReference>
<dbReference type="InterPro" id="IPR004509">
    <property type="entry name" value="Competence_ComEA_HhH"/>
</dbReference>
<dbReference type="Gene3D" id="1.10.150.280">
    <property type="entry name" value="AF1531-like domain"/>
    <property type="match status" value="1"/>
</dbReference>
<dbReference type="InterPro" id="IPR003583">
    <property type="entry name" value="Hlx-hairpin-Hlx_DNA-bd_motif"/>
</dbReference>
<dbReference type="PANTHER" id="PTHR21180:SF32">
    <property type="entry name" value="ENDONUCLEASE_EXONUCLEASE_PHOSPHATASE FAMILY DOMAIN-CONTAINING PROTEIN 1"/>
    <property type="match status" value="1"/>
</dbReference>
<dbReference type="InterPro" id="IPR010994">
    <property type="entry name" value="RuvA_2-like"/>
</dbReference>
<gene>
    <name evidence="3" type="ORF">ABXS70_05625</name>
</gene>
<feature type="compositionally biased region" description="Low complexity" evidence="1">
    <location>
        <begin position="74"/>
        <end position="85"/>
    </location>
</feature>
<protein>
    <submittedName>
        <fullName evidence="3">Helix-hairpin-helix domain-containing protein</fullName>
    </submittedName>
</protein>
<dbReference type="GO" id="GO:0015628">
    <property type="term" value="P:protein secretion by the type II secretion system"/>
    <property type="evidence" value="ECO:0007669"/>
    <property type="project" value="TreeGrafter"/>
</dbReference>
<feature type="compositionally biased region" description="Basic and acidic residues" evidence="1">
    <location>
        <begin position="57"/>
        <end position="73"/>
    </location>
</feature>
<accession>A0AAU8NGZ0</accession>
<dbReference type="Pfam" id="PF12836">
    <property type="entry name" value="HHH_3"/>
    <property type="match status" value="1"/>
</dbReference>
<evidence type="ECO:0000256" key="1">
    <source>
        <dbReference type="SAM" id="MobiDB-lite"/>
    </source>
</evidence>
<feature type="domain" description="Helix-hairpin-helix DNA-binding motif class 1" evidence="2">
    <location>
        <begin position="166"/>
        <end position="185"/>
    </location>
</feature>
<organism evidence="3">
    <name type="scientific">Paenibacillus sp. AN1007</name>
    <dbReference type="NCBI Taxonomy" id="3151385"/>
    <lineage>
        <taxon>Bacteria</taxon>
        <taxon>Bacillati</taxon>
        <taxon>Bacillota</taxon>
        <taxon>Bacilli</taxon>
        <taxon>Bacillales</taxon>
        <taxon>Paenibacillaceae</taxon>
        <taxon>Paenibacillus</taxon>
    </lineage>
</organism>
<reference evidence="3" key="1">
    <citation type="submission" date="2024-05" db="EMBL/GenBank/DDBJ databases">
        <title>Draft genome assemblies of 36 bacteria isolated from hibernating arctic ground squirrels.</title>
        <authorList>
            <person name="McKee H."/>
            <person name="Mullen L."/>
            <person name="Drown D.M."/>
            <person name="Duddleston K.N."/>
        </authorList>
    </citation>
    <scope>NUCLEOTIDE SEQUENCE</scope>
    <source>
        <strain evidence="3">AN1007</strain>
    </source>
</reference>
<dbReference type="RefSeq" id="WP_366294588.1">
    <property type="nucleotide sequence ID" value="NZ_CP159992.1"/>
</dbReference>
<dbReference type="PANTHER" id="PTHR21180">
    <property type="entry name" value="ENDONUCLEASE/EXONUCLEASE/PHOSPHATASE FAMILY DOMAIN-CONTAINING PROTEIN 1"/>
    <property type="match status" value="1"/>
</dbReference>
<dbReference type="EMBL" id="CP159992">
    <property type="protein sequence ID" value="XCP96190.1"/>
    <property type="molecule type" value="Genomic_DNA"/>
</dbReference>
<evidence type="ECO:0000259" key="2">
    <source>
        <dbReference type="SMART" id="SM00278"/>
    </source>
</evidence>